<feature type="transmembrane region" description="Helical" evidence="1">
    <location>
        <begin position="46"/>
        <end position="70"/>
    </location>
</feature>
<reference evidence="2 3" key="1">
    <citation type="submission" date="2024-01" db="EMBL/GenBank/DDBJ databases">
        <title>Genome mining of biosynthetic gene clusters to explore secondary metabolites of Streptomyces sp.</title>
        <authorList>
            <person name="Baig A."/>
            <person name="Ajitkumar Shintre N."/>
            <person name="Kumar H."/>
            <person name="Anbarasu A."/>
            <person name="Ramaiah S."/>
        </authorList>
    </citation>
    <scope>NUCLEOTIDE SEQUENCE [LARGE SCALE GENOMIC DNA]</scope>
    <source>
        <strain evidence="2 3">A01</strain>
    </source>
</reference>
<keyword evidence="1" id="KW-0472">Membrane</keyword>
<proteinExistence type="predicted"/>
<evidence type="ECO:0008006" key="4">
    <source>
        <dbReference type="Google" id="ProtNLM"/>
    </source>
</evidence>
<protein>
    <recommendedName>
        <fullName evidence="4">PH domain-containing protein</fullName>
    </recommendedName>
</protein>
<name>A0ABV5DUN1_9ACTN</name>
<comment type="caution">
    <text evidence="2">The sequence shown here is derived from an EMBL/GenBank/DDBJ whole genome shotgun (WGS) entry which is preliminary data.</text>
</comment>
<gene>
    <name evidence="2" type="ORF">VSQ78_11200</name>
</gene>
<feature type="transmembrane region" description="Helical" evidence="1">
    <location>
        <begin position="169"/>
        <end position="188"/>
    </location>
</feature>
<dbReference type="PROSITE" id="PS51257">
    <property type="entry name" value="PROKAR_LIPOPROTEIN"/>
    <property type="match status" value="1"/>
</dbReference>
<feature type="transmembrane region" description="Helical" evidence="1">
    <location>
        <begin position="12"/>
        <end position="34"/>
    </location>
</feature>
<dbReference type="Proteomes" id="UP001585053">
    <property type="component" value="Unassembled WGS sequence"/>
</dbReference>
<sequence length="193" mass="21816">MRTPARDPLRSVHWSPATAMAAPIVLFACFAMLIETGEAAWEISPWFGVGGHVIVFLLLWAWCASAFGYVTLMREDGLLTGGFRTVTRVWWVDVESVRVTEDARIEIRTRDEGLVVVRTYRRSQPTMFLGVGPAERLAERISARVEELRADRVWHDDGLSRARRSWSPIPVLVAPVAFGLTWAGAFLADRWYL</sequence>
<evidence type="ECO:0000313" key="3">
    <source>
        <dbReference type="Proteomes" id="UP001585053"/>
    </source>
</evidence>
<dbReference type="EMBL" id="JAYMRS010000003">
    <property type="protein sequence ID" value="MFB8768270.1"/>
    <property type="molecule type" value="Genomic_DNA"/>
</dbReference>
<keyword evidence="1" id="KW-1133">Transmembrane helix</keyword>
<organism evidence="2 3">
    <name type="scientific">Nocardiopsis alba</name>
    <dbReference type="NCBI Taxonomy" id="53437"/>
    <lineage>
        <taxon>Bacteria</taxon>
        <taxon>Bacillati</taxon>
        <taxon>Actinomycetota</taxon>
        <taxon>Actinomycetes</taxon>
        <taxon>Streptosporangiales</taxon>
        <taxon>Nocardiopsidaceae</taxon>
        <taxon>Nocardiopsis</taxon>
    </lineage>
</organism>
<evidence type="ECO:0000256" key="1">
    <source>
        <dbReference type="SAM" id="Phobius"/>
    </source>
</evidence>
<dbReference type="RefSeq" id="WP_376737236.1">
    <property type="nucleotide sequence ID" value="NZ_JAYMRS010000003.1"/>
</dbReference>
<keyword evidence="1" id="KW-0812">Transmembrane</keyword>
<evidence type="ECO:0000313" key="2">
    <source>
        <dbReference type="EMBL" id="MFB8768270.1"/>
    </source>
</evidence>
<keyword evidence="3" id="KW-1185">Reference proteome</keyword>
<accession>A0ABV5DUN1</accession>